<protein>
    <submittedName>
        <fullName evidence="1">Uncharacterized protein</fullName>
    </submittedName>
</protein>
<dbReference type="Proteomes" id="UP000183208">
    <property type="component" value="Unassembled WGS sequence"/>
</dbReference>
<evidence type="ECO:0000313" key="1">
    <source>
        <dbReference type="EMBL" id="SED57160.1"/>
    </source>
</evidence>
<gene>
    <name evidence="1" type="ORF">SAMN05444171_4485</name>
</gene>
<dbReference type="EMBL" id="FNTI01000001">
    <property type="protein sequence ID" value="SED57160.1"/>
    <property type="molecule type" value="Genomic_DNA"/>
</dbReference>
<dbReference type="AlphaFoldDB" id="A0A1M7BLH0"/>
<organism evidence="1 2">
    <name type="scientific">Bradyrhizobium lablabi</name>
    <dbReference type="NCBI Taxonomy" id="722472"/>
    <lineage>
        <taxon>Bacteria</taxon>
        <taxon>Pseudomonadati</taxon>
        <taxon>Pseudomonadota</taxon>
        <taxon>Alphaproteobacteria</taxon>
        <taxon>Hyphomicrobiales</taxon>
        <taxon>Nitrobacteraceae</taxon>
        <taxon>Bradyrhizobium</taxon>
    </lineage>
</organism>
<name>A0A1M7BLH0_9BRAD</name>
<proteinExistence type="predicted"/>
<accession>A0A1M7BLH0</accession>
<evidence type="ECO:0000313" key="2">
    <source>
        <dbReference type="Proteomes" id="UP000183208"/>
    </source>
</evidence>
<sequence length="152" mass="16541">MLANAGAAGHALERMISTTNATDAAVIQAFAGIPALLDQTPALIARGRFLDCECLLGPTGHPFHASIRQGRIVDLTPAPVLMRSWRFSYRASPTAWAEHWQAAPRPGFHDLLALTKRGDAVLEGDLHPFIANLQYFKDVLALPRQNFVMVAS</sequence>
<reference evidence="1 2" key="1">
    <citation type="submission" date="2016-10" db="EMBL/GenBank/DDBJ databases">
        <authorList>
            <person name="de Groot N.N."/>
        </authorList>
    </citation>
    <scope>NUCLEOTIDE SEQUENCE [LARGE SCALE GENOMIC DNA]</scope>
    <source>
        <strain evidence="1 2">GAS522</strain>
    </source>
</reference>